<dbReference type="Gene3D" id="1.20.1280.290">
    <property type="match status" value="1"/>
</dbReference>
<name>A0ABR5DEQ5_9FLAO</name>
<protein>
    <submittedName>
        <fullName evidence="2">MtN3 and saliva related transmembrane protein</fullName>
    </submittedName>
</protein>
<dbReference type="Proteomes" id="UP000033497">
    <property type="component" value="Unassembled WGS sequence"/>
</dbReference>
<evidence type="ECO:0000313" key="3">
    <source>
        <dbReference type="Proteomes" id="UP000033497"/>
    </source>
</evidence>
<dbReference type="InterPro" id="IPR047662">
    <property type="entry name" value="SemiSWEET"/>
</dbReference>
<dbReference type="NCBIfam" id="NF037968">
    <property type="entry name" value="SemiSWEET_2"/>
    <property type="match status" value="1"/>
</dbReference>
<keyword evidence="1" id="KW-1133">Transmembrane helix</keyword>
<dbReference type="Pfam" id="PF03083">
    <property type="entry name" value="MtN3_slv"/>
    <property type="match status" value="1"/>
</dbReference>
<keyword evidence="3" id="KW-1185">Reference proteome</keyword>
<dbReference type="RefSeq" id="WP_045081801.1">
    <property type="nucleotide sequence ID" value="NZ_JSVU01000019.1"/>
</dbReference>
<sequence>MEIEQILGYAAGTLTTLAVLPQIIKSWKTKKVMDVSPLMFSILILGVGLWTVYGFVKMDLPIIIFNGISFLLNGSMLILMLFYQADDK</sequence>
<evidence type="ECO:0000256" key="1">
    <source>
        <dbReference type="SAM" id="Phobius"/>
    </source>
</evidence>
<reference evidence="2 3" key="1">
    <citation type="submission" date="2014-10" db="EMBL/GenBank/DDBJ databases">
        <title>Genome sequencing of Vitellibacter vladivostokensis KMM 3516.</title>
        <authorList>
            <person name="Thevarajoo S."/>
            <person name="Selvaratnam C."/>
            <person name="Goh K.M."/>
            <person name="Chong C.S."/>
        </authorList>
    </citation>
    <scope>NUCLEOTIDE SEQUENCE [LARGE SCALE GENOMIC DNA]</scope>
    <source>
        <strain evidence="2 3">KMM 3516</strain>
    </source>
</reference>
<gene>
    <name evidence="2" type="ORF">MB09_15360</name>
</gene>
<comment type="caution">
    <text evidence="2">The sequence shown here is derived from an EMBL/GenBank/DDBJ whole genome shotgun (WGS) entry which is preliminary data.</text>
</comment>
<organism evidence="2 3">
    <name type="scientific">Aequorivita vladivostokensis</name>
    <dbReference type="NCBI Taxonomy" id="171194"/>
    <lineage>
        <taxon>Bacteria</taxon>
        <taxon>Pseudomonadati</taxon>
        <taxon>Bacteroidota</taxon>
        <taxon>Flavobacteriia</taxon>
        <taxon>Flavobacteriales</taxon>
        <taxon>Flavobacteriaceae</taxon>
        <taxon>Aequorivita</taxon>
    </lineage>
</organism>
<keyword evidence="1 2" id="KW-0812">Transmembrane</keyword>
<feature type="transmembrane region" description="Helical" evidence="1">
    <location>
        <begin position="36"/>
        <end position="56"/>
    </location>
</feature>
<dbReference type="InterPro" id="IPR004316">
    <property type="entry name" value="SWEET_rpt"/>
</dbReference>
<dbReference type="EMBL" id="JSVU01000019">
    <property type="protein sequence ID" value="KJJ37259.1"/>
    <property type="molecule type" value="Genomic_DNA"/>
</dbReference>
<accession>A0ABR5DEQ5</accession>
<evidence type="ECO:0000313" key="2">
    <source>
        <dbReference type="EMBL" id="KJJ37259.1"/>
    </source>
</evidence>
<keyword evidence="1" id="KW-0472">Membrane</keyword>
<feature type="transmembrane region" description="Helical" evidence="1">
    <location>
        <begin position="6"/>
        <end position="24"/>
    </location>
</feature>
<proteinExistence type="predicted"/>
<feature type="transmembrane region" description="Helical" evidence="1">
    <location>
        <begin position="62"/>
        <end position="83"/>
    </location>
</feature>